<evidence type="ECO:0000313" key="1">
    <source>
        <dbReference type="EMBL" id="GMF48187.1"/>
    </source>
</evidence>
<dbReference type="Proteomes" id="UP001165121">
    <property type="component" value="Unassembled WGS sequence"/>
</dbReference>
<keyword evidence="2" id="KW-1185">Reference proteome</keyword>
<dbReference type="Gene3D" id="3.30.530.20">
    <property type="match status" value="1"/>
</dbReference>
<dbReference type="PANTHER" id="PTHR13510">
    <property type="entry name" value="FYVE-FINGER-CONTAINING RAB5 EFFECTOR PROTEIN RABENOSYN-5-RELATED"/>
    <property type="match status" value="1"/>
</dbReference>
<evidence type="ECO:0000313" key="2">
    <source>
        <dbReference type="Proteomes" id="UP001165121"/>
    </source>
</evidence>
<dbReference type="OrthoDB" id="107945at2759"/>
<dbReference type="PANTHER" id="PTHR13510:SF44">
    <property type="entry name" value="RABENOSYN-5"/>
    <property type="match status" value="1"/>
</dbReference>
<accession>A0A9W7D0J9</accession>
<comment type="caution">
    <text evidence="1">The sequence shown here is derived from an EMBL/GenBank/DDBJ whole genome shotgun (WGS) entry which is preliminary data.</text>
</comment>
<gene>
    <name evidence="1" type="ORF">Pfra01_001850400</name>
</gene>
<dbReference type="AlphaFoldDB" id="A0A9W7D0J9"/>
<protein>
    <submittedName>
        <fullName evidence="1">Unnamed protein product</fullName>
    </submittedName>
</protein>
<name>A0A9W7D0J9_9STRA</name>
<dbReference type="EMBL" id="BSXT01002287">
    <property type="protein sequence ID" value="GMF48187.1"/>
    <property type="molecule type" value="Genomic_DNA"/>
</dbReference>
<reference evidence="1" key="1">
    <citation type="submission" date="2023-04" db="EMBL/GenBank/DDBJ databases">
        <title>Phytophthora fragariaefolia NBRC 109709.</title>
        <authorList>
            <person name="Ichikawa N."/>
            <person name="Sato H."/>
            <person name="Tonouchi N."/>
        </authorList>
    </citation>
    <scope>NUCLEOTIDE SEQUENCE</scope>
    <source>
        <strain evidence="1">NBRC 109709</strain>
    </source>
</reference>
<proteinExistence type="predicted"/>
<dbReference type="InterPro" id="IPR023393">
    <property type="entry name" value="START-like_dom_sf"/>
</dbReference>
<organism evidence="1 2">
    <name type="scientific">Phytophthora fragariaefolia</name>
    <dbReference type="NCBI Taxonomy" id="1490495"/>
    <lineage>
        <taxon>Eukaryota</taxon>
        <taxon>Sar</taxon>
        <taxon>Stramenopiles</taxon>
        <taxon>Oomycota</taxon>
        <taxon>Peronosporomycetes</taxon>
        <taxon>Peronosporales</taxon>
        <taxon>Peronosporaceae</taxon>
        <taxon>Phytophthora</taxon>
    </lineage>
</organism>
<dbReference type="InterPro" id="IPR052727">
    <property type="entry name" value="Rab4/Rab5_effector"/>
</dbReference>
<sequence length="407" mass="45695">MKFPLPPETMPRLHLPPHDQQCIERLSSVFVNETIEQYMDHLEAARTQRSPRICKKRWKQIKKRDNMTIYQDQHAGESVRQKMSFRALLETPGELAKTHVVMGLGHCEGLMEDAVYGSIAPTEELMMIKTAYASDGVVDCRILSSIIDPTPNEPLRALHVKWCVNASAPMIVSSMVRKRDFVYVESSGVVMTQTGERIGFNFLHSLELEGVPDLGQFGLVRANLSICSLFRQREEGGVELFLQGFCDPLGDMAASVAILTTAEAILSYAGVVRCGQMKKLSWVLSKNASIVYVQPPEICCVCHKTQSSSLLPKKFCRICKGRVCHACRKPQDLCFVDIRTRKVRKYKLTFCKCCVNAAQGQRALEIAHDELVEDNPMGAYEVDQESISSISSFRSSSQSDLRQFFTA</sequence>